<dbReference type="STRING" id="1227466.C464_01806"/>
<reference evidence="3 4" key="1">
    <citation type="journal article" date="2014" name="PLoS Genet.">
        <title>Phylogenetically driven sequencing of extremely halophilic archaea reveals strategies for static and dynamic osmo-response.</title>
        <authorList>
            <person name="Becker E.A."/>
            <person name="Seitzer P.M."/>
            <person name="Tritt A."/>
            <person name="Larsen D."/>
            <person name="Krusor M."/>
            <person name="Yao A.I."/>
            <person name="Wu D."/>
            <person name="Madern D."/>
            <person name="Eisen J.A."/>
            <person name="Darling A.E."/>
            <person name="Facciotti M.T."/>
        </authorList>
    </citation>
    <scope>NUCLEOTIDE SEQUENCE [LARGE SCALE GENOMIC DNA]</scope>
    <source>
        <strain evidence="3 4">DSM 10284</strain>
    </source>
</reference>
<dbReference type="PATRIC" id="fig|1227466.3.peg.363"/>
<gene>
    <name evidence="3" type="ORF">C464_01806</name>
</gene>
<evidence type="ECO:0000313" key="3">
    <source>
        <dbReference type="EMBL" id="ELZ50817.1"/>
    </source>
</evidence>
<evidence type="ECO:0000313" key="4">
    <source>
        <dbReference type="Proteomes" id="UP000011509"/>
    </source>
</evidence>
<accession>M0EV86</accession>
<dbReference type="Proteomes" id="UP000011509">
    <property type="component" value="Unassembled WGS sequence"/>
</dbReference>
<dbReference type="AlphaFoldDB" id="M0EV86"/>
<evidence type="ECO:0000256" key="1">
    <source>
        <dbReference type="SAM" id="MobiDB-lite"/>
    </source>
</evidence>
<protein>
    <submittedName>
        <fullName evidence="3">Sec-independent protein translocase component TatA</fullName>
    </submittedName>
</protein>
<comment type="caution">
    <text evidence="3">The sequence shown here is derived from an EMBL/GenBank/DDBJ whole genome shotgun (WGS) entry which is preliminary data.</text>
</comment>
<sequence>MVPMALAFGGVPGGPEVVIVLIVAALLFGVPLVLVAGVVLYFTTRSDDDAVDDGASGAGSREPDAERIAELEAEVERLREKVDGEADEAEEAERS</sequence>
<keyword evidence="2" id="KW-0472">Membrane</keyword>
<name>M0EV86_9EURY</name>
<feature type="transmembrane region" description="Helical" evidence="2">
    <location>
        <begin position="17"/>
        <end position="42"/>
    </location>
</feature>
<proteinExistence type="predicted"/>
<keyword evidence="4" id="KW-1185">Reference proteome</keyword>
<evidence type="ECO:0000256" key="2">
    <source>
        <dbReference type="SAM" id="Phobius"/>
    </source>
</evidence>
<feature type="region of interest" description="Disordered" evidence="1">
    <location>
        <begin position="47"/>
        <end position="67"/>
    </location>
</feature>
<organism evidence="3 4">
    <name type="scientific">Halorubrum coriense DSM 10284</name>
    <dbReference type="NCBI Taxonomy" id="1227466"/>
    <lineage>
        <taxon>Archaea</taxon>
        <taxon>Methanobacteriati</taxon>
        <taxon>Methanobacteriota</taxon>
        <taxon>Stenosarchaea group</taxon>
        <taxon>Halobacteria</taxon>
        <taxon>Halobacteriales</taxon>
        <taxon>Haloferacaceae</taxon>
        <taxon>Halorubrum</taxon>
    </lineage>
</organism>
<keyword evidence="2" id="KW-1133">Transmembrane helix</keyword>
<dbReference type="EMBL" id="AOJL01000011">
    <property type="protein sequence ID" value="ELZ50817.1"/>
    <property type="molecule type" value="Genomic_DNA"/>
</dbReference>
<dbReference type="RefSeq" id="WP_006111779.1">
    <property type="nucleotide sequence ID" value="NZ_AOJL01000011.1"/>
</dbReference>
<keyword evidence="2" id="KW-0812">Transmembrane</keyword>